<protein>
    <recommendedName>
        <fullName evidence="3">MSHA biogenesis protein MshI</fullName>
    </recommendedName>
</protein>
<dbReference type="PANTHER" id="PTHR32432">
    <property type="entry name" value="CELL DIVISION PROTEIN FTSA-RELATED"/>
    <property type="match status" value="1"/>
</dbReference>
<evidence type="ECO:0000313" key="2">
    <source>
        <dbReference type="Proteomes" id="UP000218172"/>
    </source>
</evidence>
<name>A0A2A4ML89_9GAMM</name>
<dbReference type="Gene3D" id="3.30.420.380">
    <property type="match status" value="1"/>
</dbReference>
<dbReference type="InterPro" id="IPR043129">
    <property type="entry name" value="ATPase_NBD"/>
</dbReference>
<sequence>MMKMFNKKSKASGVVAVTVTASHLNIAHMQLRKEKPFLAYCESIAIKSEQDAVKQLQSKVQQHGLQGLACHYVLKPSDYSLHLVEAPDVEPDEMKAAVRWKIKDLLDMKVEEAVIDVFQLPGDAYRGRSDMVYVVACKRAEVEKTVKWLAESGLELAVIDIPELAIKNISSHYIDDNQGVAFLDLHKSASTMSLNKNQTLYLTRRINTPLDHDVMGSLEWEGLKNKLVLEMQRSLDYFESQMGQGQITKIYIAPRLRDTAEMTKSLDEMLAAQVSALDIAGMLASAQDLTPQLQHSCLTVIGAALRLAPLAKLSEADAA</sequence>
<gene>
    <name evidence="1" type="ORF">COC19_05650</name>
</gene>
<proteinExistence type="predicted"/>
<reference evidence="2" key="1">
    <citation type="submission" date="2017-08" db="EMBL/GenBank/DDBJ databases">
        <title>A dynamic microbial community with high functional redundancy inhabits the cold, oxic subseafloor aquifer.</title>
        <authorList>
            <person name="Tully B.J."/>
            <person name="Wheat C.G."/>
            <person name="Glazer B.T."/>
            <person name="Huber J.A."/>
        </authorList>
    </citation>
    <scope>NUCLEOTIDE SEQUENCE [LARGE SCALE GENOMIC DNA]</scope>
</reference>
<accession>A0A2A4ML89</accession>
<organism evidence="1 2">
    <name type="scientific">SAR86 cluster bacterium</name>
    <dbReference type="NCBI Taxonomy" id="2030880"/>
    <lineage>
        <taxon>Bacteria</taxon>
        <taxon>Pseudomonadati</taxon>
        <taxon>Pseudomonadota</taxon>
        <taxon>Gammaproteobacteria</taxon>
        <taxon>SAR86 cluster</taxon>
    </lineage>
</organism>
<dbReference type="InterPro" id="IPR050696">
    <property type="entry name" value="FtsA/MreB"/>
</dbReference>
<comment type="caution">
    <text evidence="1">The sequence shown here is derived from an EMBL/GenBank/DDBJ whole genome shotgun (WGS) entry which is preliminary data.</text>
</comment>
<dbReference type="PANTHER" id="PTHR32432:SF3">
    <property type="entry name" value="ETHANOLAMINE UTILIZATION PROTEIN EUTJ"/>
    <property type="match status" value="1"/>
</dbReference>
<dbReference type="SUPFAM" id="SSF53067">
    <property type="entry name" value="Actin-like ATPase domain"/>
    <property type="match status" value="1"/>
</dbReference>
<evidence type="ECO:0000313" key="1">
    <source>
        <dbReference type="EMBL" id="PCH60673.1"/>
    </source>
</evidence>
<evidence type="ECO:0008006" key="3">
    <source>
        <dbReference type="Google" id="ProtNLM"/>
    </source>
</evidence>
<dbReference type="EMBL" id="NVQR01000085">
    <property type="protein sequence ID" value="PCH60673.1"/>
    <property type="molecule type" value="Genomic_DNA"/>
</dbReference>
<dbReference type="Proteomes" id="UP000218172">
    <property type="component" value="Unassembled WGS sequence"/>
</dbReference>
<dbReference type="AlphaFoldDB" id="A0A2A4ML89"/>